<dbReference type="KEGG" id="siv:SSIL_1418"/>
<sequence>MQYNFKDKADRRRFYKSNAWRGVNGVRNQVVKRDGNECVWCKENGLVTTAEMGTLEVDHIKELEHCTYAEAIDLNNLRTLCSYHHNVRHNRFDGQIQTVREKKFDDERW</sequence>
<keyword evidence="2" id="KW-0540">Nuclease</keyword>
<dbReference type="GO" id="GO:0008270">
    <property type="term" value="F:zinc ion binding"/>
    <property type="evidence" value="ECO:0007669"/>
    <property type="project" value="InterPro"/>
</dbReference>
<accession>F2F2K3</accession>
<proteinExistence type="predicted"/>
<dbReference type="AlphaFoldDB" id="F2F2K3"/>
<evidence type="ECO:0000313" key="2">
    <source>
        <dbReference type="EMBL" id="BAK15841.1"/>
    </source>
</evidence>
<evidence type="ECO:0000259" key="1">
    <source>
        <dbReference type="SMART" id="SM00507"/>
    </source>
</evidence>
<dbReference type="eggNOG" id="COG1403">
    <property type="taxonomic scope" value="Bacteria"/>
</dbReference>
<organism evidence="2 3">
    <name type="scientific">Solibacillus silvestris (strain StLB046)</name>
    <name type="common">Bacillus silvestris</name>
    <dbReference type="NCBI Taxonomy" id="1002809"/>
    <lineage>
        <taxon>Bacteria</taxon>
        <taxon>Bacillati</taxon>
        <taxon>Bacillota</taxon>
        <taxon>Bacilli</taxon>
        <taxon>Bacillales</taxon>
        <taxon>Caryophanaceae</taxon>
        <taxon>Solibacillus</taxon>
    </lineage>
</organism>
<keyword evidence="2" id="KW-0378">Hydrolase</keyword>
<dbReference type="GO" id="GO:0003676">
    <property type="term" value="F:nucleic acid binding"/>
    <property type="evidence" value="ECO:0007669"/>
    <property type="project" value="InterPro"/>
</dbReference>
<keyword evidence="2" id="KW-0255">Endonuclease</keyword>
<dbReference type="HOGENOM" id="CLU_108879_9_1_9"/>
<dbReference type="EMBL" id="AP012157">
    <property type="protein sequence ID" value="BAK15841.1"/>
    <property type="molecule type" value="Genomic_DNA"/>
</dbReference>
<gene>
    <name evidence="2" type="ordered locus">SSIL_1418</name>
</gene>
<dbReference type="Gene3D" id="1.10.30.50">
    <property type="match status" value="1"/>
</dbReference>
<feature type="domain" description="HNH nuclease" evidence="1">
    <location>
        <begin position="25"/>
        <end position="86"/>
    </location>
</feature>
<dbReference type="Pfam" id="PF01844">
    <property type="entry name" value="HNH"/>
    <property type="match status" value="1"/>
</dbReference>
<dbReference type="PATRIC" id="fig|1002809.3.peg.1430"/>
<reference evidence="2 3" key="2">
    <citation type="journal article" date="2012" name="J. Biosci. Bioeng.">
        <title>Complete genome sequence and characterization of the N-acylhomoserine lactone-degrading gene of the potato leaf-associated Solibacillus silvestris.</title>
        <authorList>
            <person name="Morohoshi T."/>
            <person name="Tominaga Y."/>
            <person name="Someya N."/>
            <person name="Ikeda T."/>
        </authorList>
    </citation>
    <scope>NUCLEOTIDE SEQUENCE [LARGE SCALE GENOMIC DNA]</scope>
    <source>
        <strain evidence="2 3">StLB046</strain>
    </source>
</reference>
<reference evidence="3" key="1">
    <citation type="submission" date="2011-04" db="EMBL/GenBank/DDBJ databases">
        <title>Genome sequence of Solibacillus silvestris StLB046.</title>
        <authorList>
            <person name="Morohoshi T."/>
            <person name="Someya N."/>
            <person name="Ikeda T."/>
        </authorList>
    </citation>
    <scope>NUCLEOTIDE SEQUENCE [LARGE SCALE GENOMIC DNA]</scope>
    <source>
        <strain evidence="3">StLB046</strain>
    </source>
</reference>
<dbReference type="RefSeq" id="WP_014823294.1">
    <property type="nucleotide sequence ID" value="NC_018065.1"/>
</dbReference>
<keyword evidence="3" id="KW-1185">Reference proteome</keyword>
<evidence type="ECO:0000313" key="3">
    <source>
        <dbReference type="Proteomes" id="UP000006691"/>
    </source>
</evidence>
<dbReference type="STRING" id="1002809.SSIL_1418"/>
<dbReference type="Proteomes" id="UP000006691">
    <property type="component" value="Chromosome"/>
</dbReference>
<name>F2F2K3_SOLSS</name>
<protein>
    <submittedName>
        <fullName evidence="2">Restriction endonuclease</fullName>
    </submittedName>
</protein>
<dbReference type="GO" id="GO:0004519">
    <property type="term" value="F:endonuclease activity"/>
    <property type="evidence" value="ECO:0007669"/>
    <property type="project" value="UniProtKB-KW"/>
</dbReference>
<dbReference type="InterPro" id="IPR002711">
    <property type="entry name" value="HNH"/>
</dbReference>
<dbReference type="SMART" id="SM00507">
    <property type="entry name" value="HNHc"/>
    <property type="match status" value="1"/>
</dbReference>
<dbReference type="InterPro" id="IPR003615">
    <property type="entry name" value="HNH_nuc"/>
</dbReference>
<dbReference type="CDD" id="cd00085">
    <property type="entry name" value="HNHc"/>
    <property type="match status" value="1"/>
</dbReference>